<evidence type="ECO:0000256" key="1">
    <source>
        <dbReference type="ARBA" id="ARBA00001913"/>
    </source>
</evidence>
<comment type="cofactor">
    <cofactor evidence="1">
        <name>Ca(2+)</name>
        <dbReference type="ChEBI" id="CHEBI:29108"/>
    </cofactor>
</comment>
<evidence type="ECO:0000256" key="5">
    <source>
        <dbReference type="ARBA" id="ARBA00022837"/>
    </source>
</evidence>
<feature type="domain" description="Sulfatase N-terminal" evidence="8">
    <location>
        <begin position="30"/>
        <end position="352"/>
    </location>
</feature>
<dbReference type="AlphaFoldDB" id="A0A8K0D3U7"/>
<protein>
    <recommendedName>
        <fullName evidence="8">Sulfatase N-terminal domain-containing protein</fullName>
    </recommendedName>
</protein>
<keyword evidence="3" id="KW-0479">Metal-binding</keyword>
<sequence length="544" mass="61065">MLAVNFQRSLLLICLYLTIKTTCSKDADSPHIILIVADDVGWNDVGFHGSNQIPTPNIDALAYNGIILNRFYTAPSCTPSRTALLTGQYPIRFGLQGIPITGGENQHLPVDVPTLPERLKELGYKTHLIGKWNLGAAFRNVTPNGRGFDGFFGYWSSYISYFDHEGRGSNMTGMDMHSDLEPAWDTYGQYATHLFTKAAEKVIQTHNASQPMFLMLSHLAGHSGKNGSELEVPDIEENDRMFGYIADVKRRRYAGIIHELDKSVGRVVEVLAEREMLDNSLVIIIADNGAQTVGNYGNSGSNWPLRGLKMTVHEGGVRNFAAAYSPLFEKPRQVNNELFFIADLLPTIYAAGGGNVEDLGPIDAINQWQLLTQNTRTKRSEALLHLDEVRFTAGYITDYGRYKLINGSSLFEDYDLYYGEDGRDNSSPPYDINAVMNSSAYVAIGTNISVDEMLQLRKEATLGNCRKPISPDNRCTYKNWCLYDLFEDPCETTNIAFTHPEVATRLGEELTKAWKYLKPQKPKFVDPRSNPIYNNNSWFTWLDD</sequence>
<reference evidence="9" key="1">
    <citation type="submission" date="2019-08" db="EMBL/GenBank/DDBJ databases">
        <title>The genome of the North American firefly Photinus pyralis.</title>
        <authorList>
            <consortium name="Photinus pyralis genome working group"/>
            <person name="Fallon T.R."/>
            <person name="Sander Lower S.E."/>
            <person name="Weng J.-K."/>
        </authorList>
    </citation>
    <scope>NUCLEOTIDE SEQUENCE</scope>
    <source>
        <strain evidence="9">TRF0915ILg1</strain>
        <tissue evidence="9">Whole body</tissue>
    </source>
</reference>
<dbReference type="PANTHER" id="PTHR10342">
    <property type="entry name" value="ARYLSULFATASE"/>
    <property type="match status" value="1"/>
</dbReference>
<dbReference type="GO" id="GO:0008484">
    <property type="term" value="F:sulfuric ester hydrolase activity"/>
    <property type="evidence" value="ECO:0007669"/>
    <property type="project" value="InterPro"/>
</dbReference>
<dbReference type="CDD" id="cd16029">
    <property type="entry name" value="4-S"/>
    <property type="match status" value="1"/>
</dbReference>
<keyword evidence="7" id="KW-0732">Signal</keyword>
<feature type="signal peptide" evidence="7">
    <location>
        <begin position="1"/>
        <end position="24"/>
    </location>
</feature>
<feature type="chain" id="PRO_5035446446" description="Sulfatase N-terminal domain-containing protein" evidence="7">
    <location>
        <begin position="25"/>
        <end position="544"/>
    </location>
</feature>
<dbReference type="PROSITE" id="PS00523">
    <property type="entry name" value="SULFATASE_1"/>
    <property type="match status" value="1"/>
</dbReference>
<dbReference type="InterPro" id="IPR047115">
    <property type="entry name" value="ARSB"/>
</dbReference>
<evidence type="ECO:0000313" key="10">
    <source>
        <dbReference type="Proteomes" id="UP000801492"/>
    </source>
</evidence>
<dbReference type="OrthoDB" id="103349at2759"/>
<accession>A0A8K0D3U7</accession>
<keyword evidence="4" id="KW-0378">Hydrolase</keyword>
<dbReference type="GO" id="GO:0046872">
    <property type="term" value="F:metal ion binding"/>
    <property type="evidence" value="ECO:0007669"/>
    <property type="project" value="UniProtKB-KW"/>
</dbReference>
<keyword evidence="10" id="KW-1185">Reference proteome</keyword>
<dbReference type="InterPro" id="IPR017850">
    <property type="entry name" value="Alkaline_phosphatase_core_sf"/>
</dbReference>
<dbReference type="Gene3D" id="3.30.1120.10">
    <property type="match status" value="1"/>
</dbReference>
<name>A0A8K0D3U7_IGNLU</name>
<organism evidence="9 10">
    <name type="scientific">Ignelater luminosus</name>
    <name type="common">Cucubano</name>
    <name type="synonym">Pyrophorus luminosus</name>
    <dbReference type="NCBI Taxonomy" id="2038154"/>
    <lineage>
        <taxon>Eukaryota</taxon>
        <taxon>Metazoa</taxon>
        <taxon>Ecdysozoa</taxon>
        <taxon>Arthropoda</taxon>
        <taxon>Hexapoda</taxon>
        <taxon>Insecta</taxon>
        <taxon>Pterygota</taxon>
        <taxon>Neoptera</taxon>
        <taxon>Endopterygota</taxon>
        <taxon>Coleoptera</taxon>
        <taxon>Polyphaga</taxon>
        <taxon>Elateriformia</taxon>
        <taxon>Elateroidea</taxon>
        <taxon>Elateridae</taxon>
        <taxon>Agrypninae</taxon>
        <taxon>Pyrophorini</taxon>
        <taxon>Ignelater</taxon>
    </lineage>
</organism>
<dbReference type="InterPro" id="IPR024607">
    <property type="entry name" value="Sulfatase_CS"/>
</dbReference>
<dbReference type="PANTHER" id="PTHR10342:SF273">
    <property type="entry name" value="RE14504P"/>
    <property type="match status" value="1"/>
</dbReference>
<keyword evidence="5" id="KW-0106">Calcium</keyword>
<evidence type="ECO:0000256" key="2">
    <source>
        <dbReference type="ARBA" id="ARBA00008779"/>
    </source>
</evidence>
<keyword evidence="6" id="KW-0325">Glycoprotein</keyword>
<evidence type="ECO:0000256" key="7">
    <source>
        <dbReference type="SAM" id="SignalP"/>
    </source>
</evidence>
<evidence type="ECO:0000256" key="4">
    <source>
        <dbReference type="ARBA" id="ARBA00022801"/>
    </source>
</evidence>
<dbReference type="InterPro" id="IPR000917">
    <property type="entry name" value="Sulfatase_N"/>
</dbReference>
<comment type="similarity">
    <text evidence="2">Belongs to the sulfatase family.</text>
</comment>
<dbReference type="Gene3D" id="3.40.720.10">
    <property type="entry name" value="Alkaline Phosphatase, subunit A"/>
    <property type="match status" value="1"/>
</dbReference>
<dbReference type="Pfam" id="PF00884">
    <property type="entry name" value="Sulfatase"/>
    <property type="match status" value="1"/>
</dbReference>
<evidence type="ECO:0000313" key="9">
    <source>
        <dbReference type="EMBL" id="KAF2898704.1"/>
    </source>
</evidence>
<proteinExistence type="inferred from homology"/>
<dbReference type="EMBL" id="VTPC01003344">
    <property type="protein sequence ID" value="KAF2898704.1"/>
    <property type="molecule type" value="Genomic_DNA"/>
</dbReference>
<evidence type="ECO:0000259" key="8">
    <source>
        <dbReference type="Pfam" id="PF00884"/>
    </source>
</evidence>
<dbReference type="SUPFAM" id="SSF53649">
    <property type="entry name" value="Alkaline phosphatase-like"/>
    <property type="match status" value="1"/>
</dbReference>
<gene>
    <name evidence="9" type="ORF">ILUMI_07479</name>
</gene>
<dbReference type="Proteomes" id="UP000801492">
    <property type="component" value="Unassembled WGS sequence"/>
</dbReference>
<comment type="caution">
    <text evidence="9">The sequence shown here is derived from an EMBL/GenBank/DDBJ whole genome shotgun (WGS) entry which is preliminary data.</text>
</comment>
<evidence type="ECO:0000256" key="6">
    <source>
        <dbReference type="ARBA" id="ARBA00023180"/>
    </source>
</evidence>
<evidence type="ECO:0000256" key="3">
    <source>
        <dbReference type="ARBA" id="ARBA00022723"/>
    </source>
</evidence>